<evidence type="ECO:0000256" key="12">
    <source>
        <dbReference type="ARBA" id="ARBA00023043"/>
    </source>
</evidence>
<keyword evidence="16" id="KW-0808">Transferase</keyword>
<dbReference type="InterPro" id="IPR036770">
    <property type="entry name" value="Ankyrin_rpt-contain_sf"/>
</dbReference>
<dbReference type="SUPFAM" id="SSF48403">
    <property type="entry name" value="Ankyrin repeat"/>
    <property type="match status" value="1"/>
</dbReference>
<dbReference type="Gene3D" id="1.25.40.20">
    <property type="entry name" value="Ankyrin repeat-containing domain"/>
    <property type="match status" value="2"/>
</dbReference>
<dbReference type="InterPro" id="IPR002110">
    <property type="entry name" value="Ankyrin_rpt"/>
</dbReference>
<dbReference type="Gene3D" id="1.25.40.10">
    <property type="entry name" value="Tetratricopeptide repeat domain"/>
    <property type="match status" value="3"/>
</dbReference>
<dbReference type="PROSITE" id="PS50297">
    <property type="entry name" value="ANK_REP_REGION"/>
    <property type="match status" value="4"/>
</dbReference>
<keyword evidence="11" id="KW-0638">Presynaptic neurotoxin</keyword>
<dbReference type="SMART" id="SM00248">
    <property type="entry name" value="ANK"/>
    <property type="match status" value="6"/>
</dbReference>
<keyword evidence="13" id="KW-1053">Target membrane</keyword>
<keyword evidence="13" id="KW-0472">Membrane</keyword>
<comment type="pathway">
    <text evidence="3">Protein modification; protein ubiquitination.</text>
</comment>
<dbReference type="EMBL" id="BGPR01000048">
    <property type="protein sequence ID" value="GBL86403.1"/>
    <property type="molecule type" value="Genomic_DNA"/>
</dbReference>
<evidence type="ECO:0000256" key="2">
    <source>
        <dbReference type="ARBA" id="ARBA00004613"/>
    </source>
</evidence>
<dbReference type="OrthoDB" id="6426572at2759"/>
<dbReference type="GO" id="GO:0090729">
    <property type="term" value="F:toxin activity"/>
    <property type="evidence" value="ECO:0007669"/>
    <property type="project" value="UniProtKB-KW"/>
</dbReference>
<evidence type="ECO:0000256" key="10">
    <source>
        <dbReference type="ARBA" id="ARBA00022786"/>
    </source>
</evidence>
<evidence type="ECO:0000313" key="16">
    <source>
        <dbReference type="EMBL" id="GBL86403.1"/>
    </source>
</evidence>
<dbReference type="Pfam" id="PF13424">
    <property type="entry name" value="TPR_12"/>
    <property type="match status" value="1"/>
</dbReference>
<feature type="repeat" description="ANK" evidence="15">
    <location>
        <begin position="638"/>
        <end position="660"/>
    </location>
</feature>
<keyword evidence="7" id="KW-0800">Toxin</keyword>
<dbReference type="Pfam" id="PF13857">
    <property type="entry name" value="Ank_5"/>
    <property type="match status" value="2"/>
</dbReference>
<reference evidence="16 17" key="1">
    <citation type="journal article" date="2019" name="Sci. Rep.">
        <title>Orb-weaving spider Araneus ventricosus genome elucidates the spidroin gene catalogue.</title>
        <authorList>
            <person name="Kono N."/>
            <person name="Nakamura H."/>
            <person name="Ohtoshi R."/>
            <person name="Moran D.A.P."/>
            <person name="Shinohara A."/>
            <person name="Yoshida Y."/>
            <person name="Fujiwara M."/>
            <person name="Mori M."/>
            <person name="Tomita M."/>
            <person name="Arakawa K."/>
        </authorList>
    </citation>
    <scope>NUCLEOTIDE SEQUENCE [LARGE SCALE GENOMIC DNA]</scope>
</reference>
<keyword evidence="12 15" id="KW-0040">ANK repeat</keyword>
<accession>A0A4Y2B2Y3</accession>
<feature type="repeat" description="ANK" evidence="15">
    <location>
        <begin position="524"/>
        <end position="556"/>
    </location>
</feature>
<keyword evidence="5" id="KW-0964">Secreted</keyword>
<comment type="similarity">
    <text evidence="14">Belongs to the fem-1 family.</text>
</comment>
<dbReference type="PROSITE" id="PS50088">
    <property type="entry name" value="ANK_REPEAT"/>
    <property type="match status" value="4"/>
</dbReference>
<sequence>MEKDIIAISEATDGEKALQILYMAAYFTPLKNIHLDMFSCLFNDSKVDLEAAIRVLKKKDLIAKTHNQRIFLVQKATQKEIRTFLKQTGEERSVLMQALILHSIHFLNYEIPPNYIDHALTLLTYVRESDDPIEISFGLPSLIVTALRRHNRLAEAYVFGKNALEFLESAVGETHAEILALRHNLATVLDAEGQHTKAVKVLHELNEKELKYLTVEEITKSLVKHARKLFQSSKYGDALSLYQLLLEERPVLDTFDSEILTAWHDYALLLSHMGRHSEANDILQDVVSQRRNVLVEDDEYVLVTRHSLANVFREQGNYIRAMEGLKEAFHESTKFHGGLHPHTLRAELDIVTLLLLENDTEEALKKLEVVEKKFKNSVFTESNIFAEFSRSHPDILRTRTNIVGTLVNLNEYDRALEMLEDEYEAYKNIFGEKHIEILRVKHNIGSISLKQRKLTEAEKILRDVYEGFQDAFDLARDELVKVKAELEFLGSLPTTLHKMAHERDLNKVVSLSANNVDINKEDSEGRRLLHHAASNGHISVAKYLLKMGAMYNAQDLRSATPYQLASGEQMKDLLNSVNNLFKDVKRGIQDNIASHKEIINARDKNGYSLLHWAVCNSQKLVVQQLLDAGADPKCNSSKGNTPLHVASSKGYNEVAKILLQSVTGNDLSYLVNYKTTVGGNTALHVAAKNNDFDMVKCLLMYGAGYDIENKEGLTPVQFSTDQSIGNLLILTQKMFSSVLEGNSEAITQLKSISNDELAIVTKTRNSQGYTLLEVAIENQHENLIHELLELL</sequence>
<evidence type="ECO:0000256" key="8">
    <source>
        <dbReference type="ARBA" id="ARBA00022699"/>
    </source>
</evidence>
<evidence type="ECO:0000256" key="1">
    <source>
        <dbReference type="ARBA" id="ARBA00004175"/>
    </source>
</evidence>
<keyword evidence="9" id="KW-0677">Repeat</keyword>
<keyword evidence="4" id="KW-0268">Exocytosis</keyword>
<evidence type="ECO:0000256" key="14">
    <source>
        <dbReference type="ARBA" id="ARBA00038500"/>
    </source>
</evidence>
<evidence type="ECO:0000256" key="9">
    <source>
        <dbReference type="ARBA" id="ARBA00022737"/>
    </source>
</evidence>
<evidence type="ECO:0000256" key="3">
    <source>
        <dbReference type="ARBA" id="ARBA00004906"/>
    </source>
</evidence>
<evidence type="ECO:0000256" key="7">
    <source>
        <dbReference type="ARBA" id="ARBA00022656"/>
    </source>
</evidence>
<dbReference type="InterPro" id="IPR011990">
    <property type="entry name" value="TPR-like_helical_dom_sf"/>
</dbReference>
<dbReference type="Pfam" id="PF12796">
    <property type="entry name" value="Ank_2"/>
    <property type="match status" value="1"/>
</dbReference>
<dbReference type="PANTHER" id="PTHR24173">
    <property type="entry name" value="ANKYRIN REPEAT CONTAINING"/>
    <property type="match status" value="1"/>
</dbReference>
<feature type="repeat" description="ANK" evidence="15">
    <location>
        <begin position="605"/>
        <end position="637"/>
    </location>
</feature>
<evidence type="ECO:0000256" key="5">
    <source>
        <dbReference type="ARBA" id="ARBA00022525"/>
    </source>
</evidence>
<feature type="repeat" description="ANK" evidence="15">
    <location>
        <begin position="678"/>
        <end position="710"/>
    </location>
</feature>
<evidence type="ECO:0000256" key="15">
    <source>
        <dbReference type="PROSITE-ProRule" id="PRU00023"/>
    </source>
</evidence>
<evidence type="ECO:0000313" key="17">
    <source>
        <dbReference type="Proteomes" id="UP000499080"/>
    </source>
</evidence>
<comment type="subcellular location">
    <subcellularLocation>
        <location evidence="2">Secreted</location>
    </subcellularLocation>
    <subcellularLocation>
        <location evidence="1">Target cell membrane</location>
    </subcellularLocation>
</comment>
<dbReference type="GO" id="GO:0006887">
    <property type="term" value="P:exocytosis"/>
    <property type="evidence" value="ECO:0007669"/>
    <property type="project" value="UniProtKB-KW"/>
</dbReference>
<gene>
    <name evidence="16" type="primary">ANKK1_2</name>
    <name evidence="16" type="ORF">AVEN_164570_1</name>
</gene>
<dbReference type="SUPFAM" id="SSF48452">
    <property type="entry name" value="TPR-like"/>
    <property type="match status" value="3"/>
</dbReference>
<dbReference type="Proteomes" id="UP000499080">
    <property type="component" value="Unassembled WGS sequence"/>
</dbReference>
<keyword evidence="10" id="KW-0833">Ubl conjugation pathway</keyword>
<keyword evidence="6" id="KW-1052">Target cell membrane</keyword>
<dbReference type="GO" id="GO:0044231">
    <property type="term" value="C:host cell presynaptic membrane"/>
    <property type="evidence" value="ECO:0007669"/>
    <property type="project" value="UniProtKB-KW"/>
</dbReference>
<proteinExistence type="inferred from homology"/>
<keyword evidence="16" id="KW-0418">Kinase</keyword>
<dbReference type="AlphaFoldDB" id="A0A4Y2B2Y3"/>
<dbReference type="Pfam" id="PF13374">
    <property type="entry name" value="TPR_10"/>
    <property type="match status" value="1"/>
</dbReference>
<dbReference type="GO" id="GO:0016301">
    <property type="term" value="F:kinase activity"/>
    <property type="evidence" value="ECO:0007669"/>
    <property type="project" value="UniProtKB-KW"/>
</dbReference>
<evidence type="ECO:0000256" key="4">
    <source>
        <dbReference type="ARBA" id="ARBA00022483"/>
    </source>
</evidence>
<dbReference type="GO" id="GO:0005576">
    <property type="term" value="C:extracellular region"/>
    <property type="evidence" value="ECO:0007669"/>
    <property type="project" value="UniProtKB-SubCell"/>
</dbReference>
<keyword evidence="17" id="KW-1185">Reference proteome</keyword>
<keyword evidence="8" id="KW-0528">Neurotoxin</keyword>
<organism evidence="16 17">
    <name type="scientific">Araneus ventricosus</name>
    <name type="common">Orbweaver spider</name>
    <name type="synonym">Epeira ventricosa</name>
    <dbReference type="NCBI Taxonomy" id="182803"/>
    <lineage>
        <taxon>Eukaryota</taxon>
        <taxon>Metazoa</taxon>
        <taxon>Ecdysozoa</taxon>
        <taxon>Arthropoda</taxon>
        <taxon>Chelicerata</taxon>
        <taxon>Arachnida</taxon>
        <taxon>Araneae</taxon>
        <taxon>Araneomorphae</taxon>
        <taxon>Entelegynae</taxon>
        <taxon>Araneoidea</taxon>
        <taxon>Araneidae</taxon>
        <taxon>Araneus</taxon>
    </lineage>
</organism>
<dbReference type="PANTHER" id="PTHR24173:SF74">
    <property type="entry name" value="ANKYRIN REPEAT DOMAIN-CONTAINING PROTEIN 16"/>
    <property type="match status" value="1"/>
</dbReference>
<name>A0A4Y2B2Y3_ARAVE</name>
<evidence type="ECO:0000256" key="11">
    <source>
        <dbReference type="ARBA" id="ARBA00023028"/>
    </source>
</evidence>
<evidence type="ECO:0000256" key="13">
    <source>
        <dbReference type="ARBA" id="ARBA00023298"/>
    </source>
</evidence>
<protein>
    <submittedName>
        <fullName evidence="16">Ankyrin repeat and protein kinase domain-containing protein 1</fullName>
    </submittedName>
</protein>
<comment type="caution">
    <text evidence="16">The sequence shown here is derived from an EMBL/GenBank/DDBJ whole genome shotgun (WGS) entry which is preliminary data.</text>
</comment>
<evidence type="ECO:0000256" key="6">
    <source>
        <dbReference type="ARBA" id="ARBA00022537"/>
    </source>
</evidence>
<dbReference type="GO" id="GO:0044218">
    <property type="term" value="C:other organism cell membrane"/>
    <property type="evidence" value="ECO:0007669"/>
    <property type="project" value="UniProtKB-KW"/>
</dbReference>